<organism evidence="10 11">
    <name type="scientific">Carpinus fangiana</name>
    <dbReference type="NCBI Taxonomy" id="176857"/>
    <lineage>
        <taxon>Eukaryota</taxon>
        <taxon>Viridiplantae</taxon>
        <taxon>Streptophyta</taxon>
        <taxon>Embryophyta</taxon>
        <taxon>Tracheophyta</taxon>
        <taxon>Spermatophyta</taxon>
        <taxon>Magnoliopsida</taxon>
        <taxon>eudicotyledons</taxon>
        <taxon>Gunneridae</taxon>
        <taxon>Pentapetalae</taxon>
        <taxon>rosids</taxon>
        <taxon>fabids</taxon>
        <taxon>Fagales</taxon>
        <taxon>Betulaceae</taxon>
        <taxon>Carpinus</taxon>
    </lineage>
</organism>
<feature type="region of interest" description="Disordered" evidence="9">
    <location>
        <begin position="148"/>
        <end position="251"/>
    </location>
</feature>
<dbReference type="Gene3D" id="2.40.10.230">
    <property type="entry name" value="Probable tRNA pseudouridine synthase domain"/>
    <property type="match status" value="1"/>
</dbReference>
<proteinExistence type="inferred from homology"/>
<keyword evidence="4" id="KW-0690">Ribosome biogenesis</keyword>
<dbReference type="PANTHER" id="PTHR31633">
    <property type="entry name" value="H/ACA RIBONUCLEOPROTEIN COMPLEX NON-CORE SUBUNIT NAF1"/>
    <property type="match status" value="1"/>
</dbReference>
<evidence type="ECO:0000313" key="11">
    <source>
        <dbReference type="Proteomes" id="UP000327013"/>
    </source>
</evidence>
<sequence length="681" mass="74662">MVGFISKPSIDDLDQAPRLKNSSNSLDSFDTKSTEFPFSDSFLDFDSIKDWFEDITIPDMDDIGKVEYGATEKPAELVQDQIPHESKQIGNASKLNVDGSEPVVRGCEPNVGRPGCVVKVEEGECEKLSCCIEQEMGKVTLVAESVNSGIGNENDVKSEIESDGDESGSSESENESSSSSTAASSSGSSDDDDEKEEEKKEVEVEVKRSTHEAGEVEEGEIRDVDEQEMVGGTNDDDDEEEEEEEEENDGEVMVGWSDVDEDEGGAAKGPIRSANELEVLPPVPPVDVTLQPHHQMLPVGVVLSIFGAQVIVEGVEKHNPLSEGSILWITESRSPLGLVDEIFGPVKNPYYKVRYNSESEVPSGIHAGSSISFVKEFAHHVLNDKDLYKRGYDASGANDEEMSDEAEFSDDEKEAEYRRMQKMTKRGLDGQKVRNKKNNGKGVKNRDGPWRNAQPSSQPQQMGAGQPPPTQNQQNFSPAAGFLNQGHCSSSSALGQGFVGFDACKGVWTNGMPFQPPQNAFIPNGFPTNSMPWLSQNLHMPQMPMPNRMPFQQQFDPSQMPRPNRMPFQQQFDPSQMPLHAALLPTYAPGLVAQNAFNQRTFGMGLQGQFTHPSVNVGEQGVLSSGLQVEQNLNMQQSGFAPGNVEAPHQINRSASYSRGRKPYRRGGGRFTGGRGWQQSK</sequence>
<dbReference type="Pfam" id="PF04410">
    <property type="entry name" value="Gar1"/>
    <property type="match status" value="1"/>
</dbReference>
<keyword evidence="7" id="KW-0694">RNA-binding</keyword>
<evidence type="ECO:0000256" key="8">
    <source>
        <dbReference type="ARBA" id="ARBA00023242"/>
    </source>
</evidence>
<gene>
    <name evidence="10" type="ORF">FH972_014556</name>
</gene>
<evidence type="ECO:0000256" key="6">
    <source>
        <dbReference type="ARBA" id="ARBA00022553"/>
    </source>
</evidence>
<dbReference type="InterPro" id="IPR007504">
    <property type="entry name" value="H/ACA_rnp_Gar1/Naf1"/>
</dbReference>
<feature type="compositionally biased region" description="Gly residues" evidence="9">
    <location>
        <begin position="669"/>
        <end position="681"/>
    </location>
</feature>
<dbReference type="InterPro" id="IPR038664">
    <property type="entry name" value="Gar1/Naf1_Cbf5-bd_sf"/>
</dbReference>
<feature type="compositionally biased region" description="Basic residues" evidence="9">
    <location>
        <begin position="659"/>
        <end position="668"/>
    </location>
</feature>
<feature type="region of interest" description="Disordered" evidence="9">
    <location>
        <begin position="639"/>
        <end position="681"/>
    </location>
</feature>
<feature type="region of interest" description="Disordered" evidence="9">
    <location>
        <begin position="1"/>
        <end position="36"/>
    </location>
</feature>
<comment type="similarity">
    <text evidence="2">Belongs to the NAF1 family.</text>
</comment>
<dbReference type="Proteomes" id="UP000327013">
    <property type="component" value="Chromosome 6"/>
</dbReference>
<evidence type="ECO:0000256" key="7">
    <source>
        <dbReference type="ARBA" id="ARBA00022884"/>
    </source>
</evidence>
<feature type="compositionally biased region" description="Acidic residues" evidence="9">
    <location>
        <begin position="398"/>
        <end position="414"/>
    </location>
</feature>
<accession>A0A5N6RA66</accession>
<dbReference type="GO" id="GO:0005634">
    <property type="term" value="C:nucleus"/>
    <property type="evidence" value="ECO:0007669"/>
    <property type="project" value="UniProtKB-SubCell"/>
</dbReference>
<evidence type="ECO:0000313" key="10">
    <source>
        <dbReference type="EMBL" id="KAE8075873.1"/>
    </source>
</evidence>
<evidence type="ECO:0000256" key="9">
    <source>
        <dbReference type="SAM" id="MobiDB-lite"/>
    </source>
</evidence>
<dbReference type="EMBL" id="CM017326">
    <property type="protein sequence ID" value="KAE8075873.1"/>
    <property type="molecule type" value="Genomic_DNA"/>
</dbReference>
<feature type="compositionally biased region" description="Low complexity" evidence="9">
    <location>
        <begin position="453"/>
        <end position="465"/>
    </location>
</feature>
<dbReference type="PANTHER" id="PTHR31633:SF1">
    <property type="entry name" value="H_ACA RIBONUCLEOPROTEIN COMPLEX NON-CORE SUBUNIT NAF1"/>
    <property type="match status" value="1"/>
</dbReference>
<dbReference type="GO" id="GO:0006364">
    <property type="term" value="P:rRNA processing"/>
    <property type="evidence" value="ECO:0007669"/>
    <property type="project" value="UniProtKB-KW"/>
</dbReference>
<feature type="region of interest" description="Disordered" evidence="9">
    <location>
        <begin position="396"/>
        <end position="483"/>
    </location>
</feature>
<dbReference type="InterPro" id="IPR040309">
    <property type="entry name" value="Naf1"/>
</dbReference>
<feature type="compositionally biased region" description="Acidic residues" evidence="9">
    <location>
        <begin position="161"/>
        <end position="174"/>
    </location>
</feature>
<feature type="compositionally biased region" description="Acidic residues" evidence="9">
    <location>
        <begin position="225"/>
        <end position="250"/>
    </location>
</feature>
<dbReference type="FunFam" id="2.40.10.230:FF:000002">
    <property type="entry name" value="H/ACA ribonucleoprotein complex non-core subunit NAF1"/>
    <property type="match status" value="1"/>
</dbReference>
<comment type="subcellular location">
    <subcellularLocation>
        <location evidence="1">Nucleus</location>
    </subcellularLocation>
</comment>
<dbReference type="InterPro" id="IPR009000">
    <property type="entry name" value="Transl_B-barrel_sf"/>
</dbReference>
<keyword evidence="5" id="KW-0698">rRNA processing</keyword>
<evidence type="ECO:0000256" key="2">
    <source>
        <dbReference type="ARBA" id="ARBA00009801"/>
    </source>
</evidence>
<dbReference type="GO" id="GO:0005732">
    <property type="term" value="C:sno(s)RNA-containing ribonucleoprotein complex"/>
    <property type="evidence" value="ECO:0007669"/>
    <property type="project" value="InterPro"/>
</dbReference>
<evidence type="ECO:0000256" key="3">
    <source>
        <dbReference type="ARBA" id="ARBA00021438"/>
    </source>
</evidence>
<dbReference type="GO" id="GO:0001522">
    <property type="term" value="P:pseudouridine synthesis"/>
    <property type="evidence" value="ECO:0007669"/>
    <property type="project" value="InterPro"/>
</dbReference>
<keyword evidence="11" id="KW-1185">Reference proteome</keyword>
<dbReference type="SUPFAM" id="SSF50447">
    <property type="entry name" value="Translation proteins"/>
    <property type="match status" value="1"/>
</dbReference>
<evidence type="ECO:0000256" key="1">
    <source>
        <dbReference type="ARBA" id="ARBA00004123"/>
    </source>
</evidence>
<keyword evidence="8" id="KW-0539">Nucleus</keyword>
<evidence type="ECO:0000256" key="5">
    <source>
        <dbReference type="ARBA" id="ARBA00022552"/>
    </source>
</evidence>
<reference evidence="10 11" key="1">
    <citation type="submission" date="2019-06" db="EMBL/GenBank/DDBJ databases">
        <title>A chromosomal-level reference genome of Carpinus fangiana (Coryloideae, Betulaceae).</title>
        <authorList>
            <person name="Yang X."/>
            <person name="Wang Z."/>
            <person name="Zhang L."/>
            <person name="Hao G."/>
            <person name="Liu J."/>
            <person name="Yang Y."/>
        </authorList>
    </citation>
    <scope>NUCLEOTIDE SEQUENCE [LARGE SCALE GENOMIC DNA]</scope>
    <source>
        <strain evidence="10">Cfa_2016G</strain>
        <tissue evidence="10">Leaf</tissue>
    </source>
</reference>
<dbReference type="OrthoDB" id="21550at2759"/>
<feature type="compositionally biased region" description="Low complexity" evidence="9">
    <location>
        <begin position="175"/>
        <end position="188"/>
    </location>
</feature>
<keyword evidence="6" id="KW-0597">Phosphoprotein</keyword>
<dbReference type="AlphaFoldDB" id="A0A5N6RA66"/>
<name>A0A5N6RA66_9ROSI</name>
<evidence type="ECO:0000256" key="4">
    <source>
        <dbReference type="ARBA" id="ARBA00022517"/>
    </source>
</evidence>
<dbReference type="GO" id="GO:0000493">
    <property type="term" value="P:box H/ACA snoRNP assembly"/>
    <property type="evidence" value="ECO:0007669"/>
    <property type="project" value="InterPro"/>
</dbReference>
<feature type="compositionally biased region" description="Basic and acidic residues" evidence="9">
    <location>
        <begin position="197"/>
        <end position="224"/>
    </location>
</feature>
<dbReference type="GO" id="GO:0003723">
    <property type="term" value="F:RNA binding"/>
    <property type="evidence" value="ECO:0007669"/>
    <property type="project" value="UniProtKB-KW"/>
</dbReference>
<protein>
    <recommendedName>
        <fullName evidence="3">H/ACA ribonucleoprotein complex non-core subunit NAF1</fullName>
    </recommendedName>
</protein>